<gene>
    <name evidence="1" type="ORF">SDC9_211849</name>
</gene>
<protein>
    <submittedName>
        <fullName evidence="1">Uncharacterized protein</fullName>
    </submittedName>
</protein>
<evidence type="ECO:0000313" key="1">
    <source>
        <dbReference type="EMBL" id="MPN64078.1"/>
    </source>
</evidence>
<name>A0A645JK80_9ZZZZ</name>
<dbReference type="EMBL" id="VSSQ01144472">
    <property type="protein sequence ID" value="MPN64078.1"/>
    <property type="molecule type" value="Genomic_DNA"/>
</dbReference>
<dbReference type="AlphaFoldDB" id="A0A645JK80"/>
<proteinExistence type="predicted"/>
<reference evidence="1" key="1">
    <citation type="submission" date="2019-08" db="EMBL/GenBank/DDBJ databases">
        <authorList>
            <person name="Kucharzyk K."/>
            <person name="Murdoch R.W."/>
            <person name="Higgins S."/>
            <person name="Loffler F."/>
        </authorList>
    </citation>
    <scope>NUCLEOTIDE SEQUENCE</scope>
</reference>
<sequence>MQALAADAVLDRPGNADKEIVRDVRDQIADGHRALDLEAARHRVGVVAQRADGSLNLADQLRPDIVVLVEHPRNGCDGYIGCLCNILDGDVVHGAPPDERFVFAAATCPCVSSWPTSPDSGKPATDVLFQFPL</sequence>
<organism evidence="1">
    <name type="scientific">bioreactor metagenome</name>
    <dbReference type="NCBI Taxonomy" id="1076179"/>
    <lineage>
        <taxon>unclassified sequences</taxon>
        <taxon>metagenomes</taxon>
        <taxon>ecological metagenomes</taxon>
    </lineage>
</organism>
<comment type="caution">
    <text evidence="1">The sequence shown here is derived from an EMBL/GenBank/DDBJ whole genome shotgun (WGS) entry which is preliminary data.</text>
</comment>
<accession>A0A645JK80</accession>